<proteinExistence type="predicted"/>
<dbReference type="OrthoDB" id="9024187at2"/>
<name>C4LDI7_TOLAT</name>
<sequence length="262" mass="30491">MFKHESVAKAEVKGAFRKATQRYDEFYKKLKTGLVKFNSRKNHLRYIEELAQCRGEFMLDHRVCHHHSSWHFQSVMTSLETEFHHLNNIGNMCCLVIDGWDSRKMMKGDIKGHRRFLSRLFLHEHFLIRIVQRLGLTGIKNIGKVLFPLFSYILRENLSFCLLGNDVHFVMPGYVLVAEKLPNNYGLVFKTILMREHFSAAQQAHYNPAYQVMINQQSDCVMLNGDTGHLVAMHFDEPGINTTLLNESFWMRDVLSELAPCA</sequence>
<reference evidence="2" key="1">
    <citation type="submission" date="2009-05" db="EMBL/GenBank/DDBJ databases">
        <title>Complete sequence of Tolumonas auensis DSM 9187.</title>
        <authorList>
            <consortium name="US DOE Joint Genome Institute"/>
            <person name="Lucas S."/>
            <person name="Copeland A."/>
            <person name="Lapidus A."/>
            <person name="Glavina del Rio T."/>
            <person name="Tice H."/>
            <person name="Bruce D."/>
            <person name="Goodwin L."/>
            <person name="Pitluck S."/>
            <person name="Chertkov O."/>
            <person name="Brettin T."/>
            <person name="Detter J.C."/>
            <person name="Han C."/>
            <person name="Larimer F."/>
            <person name="Land M."/>
            <person name="Hauser L."/>
            <person name="Kyrpides N."/>
            <person name="Mikhailova N."/>
            <person name="Spring S."/>
            <person name="Beller H."/>
        </authorList>
    </citation>
    <scope>NUCLEOTIDE SEQUENCE [LARGE SCALE GENOMIC DNA]</scope>
    <source>
        <strain evidence="2">DSM 9187 / TA4</strain>
    </source>
</reference>
<evidence type="ECO:0000313" key="2">
    <source>
        <dbReference type="Proteomes" id="UP000009073"/>
    </source>
</evidence>
<dbReference type="RefSeq" id="WP_012729382.1">
    <property type="nucleotide sequence ID" value="NC_012691.1"/>
</dbReference>
<organism evidence="1 2">
    <name type="scientific">Tolumonas auensis (strain DSM 9187 / NBRC 110442 / TA 4)</name>
    <dbReference type="NCBI Taxonomy" id="595494"/>
    <lineage>
        <taxon>Bacteria</taxon>
        <taxon>Pseudomonadati</taxon>
        <taxon>Pseudomonadota</taxon>
        <taxon>Gammaproteobacteria</taxon>
        <taxon>Aeromonadales</taxon>
        <taxon>Aeromonadaceae</taxon>
        <taxon>Tolumonas</taxon>
    </lineage>
</organism>
<reference evidence="1 2" key="2">
    <citation type="journal article" date="2011" name="Stand. Genomic Sci.">
        <title>Complete genome sequence of Tolumonas auensis type strain (TA 4).</title>
        <authorList>
            <person name="Chertkov O."/>
            <person name="Copeland A."/>
            <person name="Lucas S."/>
            <person name="Lapidus A."/>
            <person name="Berry K.W."/>
            <person name="Detter J.C."/>
            <person name="Del Rio T.G."/>
            <person name="Hammon N."/>
            <person name="Dalin E."/>
            <person name="Tice H."/>
            <person name="Pitluck S."/>
            <person name="Richardson P."/>
            <person name="Bruce D."/>
            <person name="Goodwin L."/>
            <person name="Han C."/>
            <person name="Tapia R."/>
            <person name="Saunders E."/>
            <person name="Schmutz J."/>
            <person name="Brettin T."/>
            <person name="Larimer F."/>
            <person name="Land M."/>
            <person name="Hauser L."/>
            <person name="Spring S."/>
            <person name="Rohde M."/>
            <person name="Kyrpides N.C."/>
            <person name="Ivanova N."/>
            <person name="Goker M."/>
            <person name="Beller H.R."/>
            <person name="Klenk H.P."/>
            <person name="Woyke T."/>
        </authorList>
    </citation>
    <scope>NUCLEOTIDE SEQUENCE [LARGE SCALE GENOMIC DNA]</scope>
    <source>
        <strain evidence="2">DSM 9187 / TA4</strain>
    </source>
</reference>
<dbReference type="KEGG" id="tau:Tola_1161"/>
<dbReference type="HOGENOM" id="CLU_1096845_0_0_6"/>
<keyword evidence="2" id="KW-1185">Reference proteome</keyword>
<accession>C4LDI7</accession>
<evidence type="ECO:0000313" key="1">
    <source>
        <dbReference type="EMBL" id="ACQ92783.1"/>
    </source>
</evidence>
<gene>
    <name evidence="1" type="ordered locus">Tola_1161</name>
</gene>
<dbReference type="STRING" id="595494.Tola_1161"/>
<protein>
    <submittedName>
        <fullName evidence="1">Uncharacterized protein</fullName>
    </submittedName>
</protein>
<dbReference type="Proteomes" id="UP000009073">
    <property type="component" value="Chromosome"/>
</dbReference>
<dbReference type="AlphaFoldDB" id="C4LDI7"/>
<dbReference type="eggNOG" id="ENOG502ZINK">
    <property type="taxonomic scope" value="Bacteria"/>
</dbReference>
<dbReference type="EMBL" id="CP001616">
    <property type="protein sequence ID" value="ACQ92783.1"/>
    <property type="molecule type" value="Genomic_DNA"/>
</dbReference>